<evidence type="ECO:0000256" key="1">
    <source>
        <dbReference type="ARBA" id="ARBA00004323"/>
    </source>
</evidence>
<dbReference type="GO" id="GO:0000139">
    <property type="term" value="C:Golgi membrane"/>
    <property type="evidence" value="ECO:0007669"/>
    <property type="project" value="UniProtKB-SubCell"/>
</dbReference>
<dbReference type="PANTHER" id="PTHR31646">
    <property type="entry name" value="ALPHA-1,2-MANNOSYLTRANSFERASE MNN2"/>
    <property type="match status" value="1"/>
</dbReference>
<dbReference type="InterPro" id="IPR022751">
    <property type="entry name" value="Alpha_mannosyltransferase"/>
</dbReference>
<comment type="similarity">
    <text evidence="3">Belongs to the MNN1/MNT family.</text>
</comment>
<evidence type="ECO:0000256" key="8">
    <source>
        <dbReference type="ARBA" id="ARBA00023034"/>
    </source>
</evidence>
<keyword evidence="5" id="KW-0812">Transmembrane</keyword>
<dbReference type="AlphaFoldDB" id="A0A1Q2YFL0"/>
<keyword evidence="7" id="KW-1133">Transmembrane helix</keyword>
<evidence type="ECO:0000256" key="9">
    <source>
        <dbReference type="ARBA" id="ARBA00023136"/>
    </source>
</evidence>
<keyword evidence="12" id="KW-1185">Reference proteome</keyword>
<protein>
    <recommendedName>
        <fullName evidence="13">Alpha-1,2-mannosyltransferase</fullName>
    </recommendedName>
</protein>
<evidence type="ECO:0000256" key="2">
    <source>
        <dbReference type="ARBA" id="ARBA00004922"/>
    </source>
</evidence>
<comment type="caution">
    <text evidence="11">The sequence shown here is derived from an EMBL/GenBank/DDBJ whole genome shotgun (WGS) entry which is preliminary data.</text>
</comment>
<evidence type="ECO:0000256" key="7">
    <source>
        <dbReference type="ARBA" id="ARBA00022989"/>
    </source>
</evidence>
<dbReference type="InterPro" id="IPR029044">
    <property type="entry name" value="Nucleotide-diphossugar_trans"/>
</dbReference>
<comment type="pathway">
    <text evidence="2">Protein modification; protein glycosylation.</text>
</comment>
<keyword evidence="4" id="KW-0808">Transferase</keyword>
<dbReference type="GO" id="GO:0000026">
    <property type="term" value="F:alpha-1,2-mannosyltransferase activity"/>
    <property type="evidence" value="ECO:0007669"/>
    <property type="project" value="TreeGrafter"/>
</dbReference>
<evidence type="ECO:0000256" key="10">
    <source>
        <dbReference type="SAM" id="MobiDB-lite"/>
    </source>
</evidence>
<dbReference type="EMBL" id="BDGI01000066">
    <property type="protein sequence ID" value="GAV28360.1"/>
    <property type="molecule type" value="Genomic_DNA"/>
</dbReference>
<keyword evidence="8" id="KW-0333">Golgi apparatus</keyword>
<evidence type="ECO:0000256" key="4">
    <source>
        <dbReference type="ARBA" id="ARBA00022679"/>
    </source>
</evidence>
<evidence type="ECO:0000256" key="3">
    <source>
        <dbReference type="ARBA" id="ARBA00009105"/>
    </source>
</evidence>
<evidence type="ECO:0000313" key="11">
    <source>
        <dbReference type="EMBL" id="GAV28360.1"/>
    </source>
</evidence>
<reference evidence="11 12" key="1">
    <citation type="submission" date="2016-08" db="EMBL/GenBank/DDBJ databases">
        <title>Whole genome shotgun sequence of Pichia membranifaciens KS47-1.</title>
        <authorList>
            <person name="Konishi M."/>
            <person name="Ishida M."/>
            <person name="Arakawa T."/>
            <person name="Kato Y."/>
            <person name="Horiuchi J."/>
        </authorList>
    </citation>
    <scope>NUCLEOTIDE SEQUENCE [LARGE SCALE GENOMIC DNA]</scope>
    <source>
        <strain evidence="11 12">KS47-1</strain>
    </source>
</reference>
<dbReference type="Proteomes" id="UP000186136">
    <property type="component" value="Unassembled WGS sequence"/>
</dbReference>
<sequence length="674" mass="78266">MMQDYKDEISSSEELQLKVMNDIIKDSMMYIKKNKKGRNYENRVNLANERNKRKLQKMKKAAATEANANEDSGVILPKALRDMDSQQRRHVKQAQLHRKYEEDHDIKHRDYGDGRAKKKDPLDINNIDISNDNDPSIIPESRLDLIKKMFTDLLPIITESAPKLGYQLQNEKDIGSRRGKFRLSTKIFPRTYGRNGVVNIAIHDTSEKFPILSKDFLNDCLYLPTDMFEVLKRSHEYFVSHIPDHYAPNTYSGEGIVFIGGGKFSWLSLLSIENLRSAGSKLPIEVMIPQPEEYEPQMCETILPRLNAKCLLLYEIFPDIISSEKTKKKDSSGFKLTGYQYKSLSLLASTFEKVLFLDSDNISVLNPDVLFHSEPFTSHGMILWPDFWRRVTHPMFYDLAGFNITERRVRNLMDKVTPPEVYTTGGEDPDTEIPLHDREGAIPDLSTESGQIIVDKKTHFKALLLSFYYNVYGPRHFYPLFSQGGNGEGDKETFIAASVYYNLPVYQMNKPVGVVGHWSNDDYEGVGMIQYDPIIDKLNEDHYKKEILRRINEEGDDFHYGKMDFFNYLNDAEARPMFFHSNYPKLDPISLFSENKLVDPDGNQWRMYSDQPDIGFDFELKQWQLINKYFCSVDEPFQMRYLEDSNVSMEKLCRAIASRIKFLHSTGIRFNYDQ</sequence>
<gene>
    <name evidence="11" type="ORF">PMKS-001831</name>
</gene>
<name>A0A1Q2YFL0_9ASCO</name>
<evidence type="ECO:0000256" key="6">
    <source>
        <dbReference type="ARBA" id="ARBA00022968"/>
    </source>
</evidence>
<comment type="subcellular location">
    <subcellularLocation>
        <location evidence="1">Golgi apparatus membrane</location>
        <topology evidence="1">Single-pass type II membrane protein</topology>
    </subcellularLocation>
</comment>
<dbReference type="Pfam" id="PF11051">
    <property type="entry name" value="Mannosyl_trans3"/>
    <property type="match status" value="1"/>
</dbReference>
<accession>A0A1Q2YFL0</accession>
<dbReference type="GO" id="GO:0046354">
    <property type="term" value="P:mannan biosynthetic process"/>
    <property type="evidence" value="ECO:0007669"/>
    <property type="project" value="TreeGrafter"/>
</dbReference>
<evidence type="ECO:0008006" key="13">
    <source>
        <dbReference type="Google" id="ProtNLM"/>
    </source>
</evidence>
<keyword evidence="6" id="KW-0735">Signal-anchor</keyword>
<evidence type="ECO:0000313" key="12">
    <source>
        <dbReference type="Proteomes" id="UP000186136"/>
    </source>
</evidence>
<dbReference type="SUPFAM" id="SSF53448">
    <property type="entry name" value="Nucleotide-diphospho-sugar transferases"/>
    <property type="match status" value="1"/>
</dbReference>
<evidence type="ECO:0000256" key="5">
    <source>
        <dbReference type="ARBA" id="ARBA00022692"/>
    </source>
</evidence>
<dbReference type="PANTHER" id="PTHR31646:SF1">
    <property type="entry name" value="ALPHA-1,2-MANNOSYLTRANSFERASE MNN2"/>
    <property type="match status" value="1"/>
</dbReference>
<feature type="region of interest" description="Disordered" evidence="10">
    <location>
        <begin position="93"/>
        <end position="120"/>
    </location>
</feature>
<keyword evidence="9" id="KW-0472">Membrane</keyword>
<organism evidence="11 12">
    <name type="scientific">Pichia membranifaciens</name>
    <dbReference type="NCBI Taxonomy" id="4926"/>
    <lineage>
        <taxon>Eukaryota</taxon>
        <taxon>Fungi</taxon>
        <taxon>Dikarya</taxon>
        <taxon>Ascomycota</taxon>
        <taxon>Saccharomycotina</taxon>
        <taxon>Pichiomycetes</taxon>
        <taxon>Pichiales</taxon>
        <taxon>Pichiaceae</taxon>
        <taxon>Pichia</taxon>
    </lineage>
</organism>
<dbReference type="OrthoDB" id="430354at2759"/>
<feature type="compositionally biased region" description="Basic and acidic residues" evidence="10">
    <location>
        <begin position="98"/>
        <end position="120"/>
    </location>
</feature>
<proteinExistence type="inferred from homology"/>